<sequence>MSDARLQNAPNHREFPVQPKPLTRIIYDFLQDAPAITYLFIMGLIISAVMLYMSVQDAFARKVSVNPLVAEQPFVSTLMIVTALCFIGLVLLALFLMMRQRNLGIKEQIQYYDLAQITAPTLEQLKTLRLDAPNDFYHGLWSQTLEYYPCATRLPNTTFKPKTFAIEPAQTYRQALNQDWGIVSGEQYQLMVSRLFEGMHSKEFALDLDYVIHFDKYADPYMDEQTKSARQNENLNYLHQLAGLIEKPSQFVIDALQSTTLHPPHLVWGFDLWRVFPMARHAYMAGYISEHQAWQDMEKAANLIYSLFDSEEAYFDNLRLGHAYWSQNFEKTQTRHEMWQLYQQYCNWPVRGLPWERKSANWSEDMRTGFTSYRDQAKQSKGSNQSIGFIK</sequence>
<keyword evidence="1" id="KW-0472">Membrane</keyword>
<evidence type="ECO:0000313" key="3">
    <source>
        <dbReference type="EMBL" id="SDC64953.1"/>
    </source>
</evidence>
<dbReference type="AlphaFoldDB" id="A0A1G6NAW9"/>
<dbReference type="InterPro" id="IPR009677">
    <property type="entry name" value="DUF1266"/>
</dbReference>
<reference evidence="4" key="1">
    <citation type="submission" date="2016-09" db="EMBL/GenBank/DDBJ databases">
        <authorList>
            <person name="Varghese N."/>
            <person name="Submissions S."/>
        </authorList>
    </citation>
    <scope>NUCLEOTIDE SEQUENCE [LARGE SCALE GENOMIC DNA]</scope>
    <source>
        <strain evidence="4">ANC 3699</strain>
    </source>
</reference>
<dbReference type="OrthoDB" id="787383at2"/>
<keyword evidence="1" id="KW-0812">Transmembrane</keyword>
<keyword evidence="4" id="KW-1185">Reference proteome</keyword>
<accession>A0A1G6NAW9</accession>
<keyword evidence="1" id="KW-1133">Transmembrane helix</keyword>
<proteinExistence type="predicted"/>
<dbReference type="EMBL" id="FMYK01000009">
    <property type="protein sequence ID" value="SDC64953.1"/>
    <property type="molecule type" value="Genomic_DNA"/>
</dbReference>
<feature type="transmembrane region" description="Helical" evidence="1">
    <location>
        <begin position="74"/>
        <end position="96"/>
    </location>
</feature>
<gene>
    <name evidence="3" type="ORF">SAMN05421749_10951</name>
</gene>
<evidence type="ECO:0000259" key="2">
    <source>
        <dbReference type="Pfam" id="PF06889"/>
    </source>
</evidence>
<name>A0A1G6NAW9_9GAMM</name>
<dbReference type="RefSeq" id="WP_092621036.1">
    <property type="nucleotide sequence ID" value="NZ_FMYK01000009.1"/>
</dbReference>
<feature type="domain" description="DUF1266" evidence="2">
    <location>
        <begin position="176"/>
        <end position="349"/>
    </location>
</feature>
<dbReference type="Pfam" id="PF06889">
    <property type="entry name" value="DUF1266"/>
    <property type="match status" value="1"/>
</dbReference>
<evidence type="ECO:0000313" key="4">
    <source>
        <dbReference type="Proteomes" id="UP000242317"/>
    </source>
</evidence>
<organism evidence="3 4">
    <name type="scientific">Acinetobacter marinus</name>
    <dbReference type="NCBI Taxonomy" id="281375"/>
    <lineage>
        <taxon>Bacteria</taxon>
        <taxon>Pseudomonadati</taxon>
        <taxon>Pseudomonadota</taxon>
        <taxon>Gammaproteobacteria</taxon>
        <taxon>Moraxellales</taxon>
        <taxon>Moraxellaceae</taxon>
        <taxon>Acinetobacter</taxon>
    </lineage>
</organism>
<dbReference type="Proteomes" id="UP000242317">
    <property type="component" value="Unassembled WGS sequence"/>
</dbReference>
<feature type="transmembrane region" description="Helical" evidence="1">
    <location>
        <begin position="35"/>
        <end position="54"/>
    </location>
</feature>
<protein>
    <recommendedName>
        <fullName evidence="2">DUF1266 domain-containing protein</fullName>
    </recommendedName>
</protein>
<evidence type="ECO:0000256" key="1">
    <source>
        <dbReference type="SAM" id="Phobius"/>
    </source>
</evidence>